<evidence type="ECO:0000313" key="4">
    <source>
        <dbReference type="Proteomes" id="UP000593765"/>
    </source>
</evidence>
<dbReference type="AlphaFoldDB" id="A0A7M2WQZ2"/>
<evidence type="ECO:0000313" key="3">
    <source>
        <dbReference type="EMBL" id="QOV87975.1"/>
    </source>
</evidence>
<dbReference type="Proteomes" id="UP000593765">
    <property type="component" value="Chromosome"/>
</dbReference>
<dbReference type="NCBIfam" id="TIGR02532">
    <property type="entry name" value="IV_pilin_GFxxxE"/>
    <property type="match status" value="1"/>
</dbReference>
<dbReference type="GO" id="GO:0015628">
    <property type="term" value="P:protein secretion by the type II secretion system"/>
    <property type="evidence" value="ECO:0007669"/>
    <property type="project" value="InterPro"/>
</dbReference>
<dbReference type="PRINTS" id="PR00813">
    <property type="entry name" value="BCTERIALGSPG"/>
</dbReference>
<dbReference type="Gene3D" id="3.30.700.10">
    <property type="entry name" value="Glycoprotein, Type 4 Pilin"/>
    <property type="match status" value="1"/>
</dbReference>
<dbReference type="InterPro" id="IPR045584">
    <property type="entry name" value="Pilin-like"/>
</dbReference>
<reference evidence="3 4" key="1">
    <citation type="submission" date="2020-10" db="EMBL/GenBank/DDBJ databases">
        <title>Wide distribution of Phycisphaera-like planctomycetes from WD2101 soil group in peatlands and genome analysis of the first cultivated representative.</title>
        <authorList>
            <person name="Dedysh S.N."/>
            <person name="Beletsky A.V."/>
            <person name="Ivanova A."/>
            <person name="Kulichevskaya I.S."/>
            <person name="Suzina N.E."/>
            <person name="Philippov D.A."/>
            <person name="Rakitin A.L."/>
            <person name="Mardanov A.V."/>
            <person name="Ravin N.V."/>
        </authorList>
    </citation>
    <scope>NUCLEOTIDE SEQUENCE [LARGE SCALE GENOMIC DNA]</scope>
    <source>
        <strain evidence="3 4">M1803</strain>
    </source>
</reference>
<dbReference type="KEGG" id="hbs:IPV69_17095"/>
<gene>
    <name evidence="3" type="ORF">IPV69_17095</name>
</gene>
<dbReference type="PANTHER" id="PTHR30093:SF2">
    <property type="entry name" value="TYPE II SECRETION SYSTEM PROTEIN H"/>
    <property type="match status" value="1"/>
</dbReference>
<dbReference type="PANTHER" id="PTHR30093">
    <property type="entry name" value="GENERAL SECRETION PATHWAY PROTEIN G"/>
    <property type="match status" value="1"/>
</dbReference>
<dbReference type="InterPro" id="IPR000983">
    <property type="entry name" value="Bac_GSPG_pilin"/>
</dbReference>
<evidence type="ECO:0000256" key="1">
    <source>
        <dbReference type="ARBA" id="ARBA00022481"/>
    </source>
</evidence>
<protein>
    <submittedName>
        <fullName evidence="3">Prepilin-type N-terminal cleavage/methylation domain-containing protein</fullName>
    </submittedName>
</protein>
<evidence type="ECO:0000256" key="2">
    <source>
        <dbReference type="SAM" id="Phobius"/>
    </source>
</evidence>
<keyword evidence="2" id="KW-0472">Membrane</keyword>
<dbReference type="EMBL" id="CP063458">
    <property type="protein sequence ID" value="QOV87975.1"/>
    <property type="molecule type" value="Genomic_DNA"/>
</dbReference>
<keyword evidence="1" id="KW-0488">Methylation</keyword>
<accession>A0A7M2WQZ2</accession>
<organism evidence="3 4">
    <name type="scientific">Humisphaera borealis</name>
    <dbReference type="NCBI Taxonomy" id="2807512"/>
    <lineage>
        <taxon>Bacteria</taxon>
        <taxon>Pseudomonadati</taxon>
        <taxon>Planctomycetota</taxon>
        <taxon>Phycisphaerae</taxon>
        <taxon>Tepidisphaerales</taxon>
        <taxon>Tepidisphaeraceae</taxon>
        <taxon>Humisphaera</taxon>
    </lineage>
</organism>
<dbReference type="GO" id="GO:0015627">
    <property type="term" value="C:type II protein secretion system complex"/>
    <property type="evidence" value="ECO:0007669"/>
    <property type="project" value="InterPro"/>
</dbReference>
<proteinExistence type="predicted"/>
<keyword evidence="2" id="KW-1133">Transmembrane helix</keyword>
<keyword evidence="2" id="KW-0812">Transmembrane</keyword>
<keyword evidence="4" id="KW-1185">Reference proteome</keyword>
<feature type="transmembrane region" description="Helical" evidence="2">
    <location>
        <begin position="21"/>
        <end position="40"/>
    </location>
</feature>
<sequence length="281" mass="30351">MWRTQSLRRVRRRCAFTLVELLVVIGIIALLISILLPSLAKAREQGKKIACLSNLRSFGNALNMYAGENKGRAPIGYAGQKHAGYMVHQGGFSVLGTLWLTGHLQAGTAAYFCPSQEDVRWQYQTNENFWPPPSPSGVLTRLGMTVRPEVQFGGTGVPATVPFSSTNDAPLFRGKWPQLSGFKEKAIAAEMFGEPMNAGTVGVSPTLPRHGAFINVLFSDFSATAINTKGVDPADGESIDTLLAKLAALKAVPSGAAMNDIYLNPNVTPNRGIWAKFDKSK</sequence>
<dbReference type="RefSeq" id="WP_206290937.1">
    <property type="nucleotide sequence ID" value="NZ_CP063458.1"/>
</dbReference>
<name>A0A7M2WQZ2_9BACT</name>
<dbReference type="InterPro" id="IPR012902">
    <property type="entry name" value="N_methyl_site"/>
</dbReference>
<dbReference type="SUPFAM" id="SSF54523">
    <property type="entry name" value="Pili subunits"/>
    <property type="match status" value="1"/>
</dbReference>
<dbReference type="Pfam" id="PF07963">
    <property type="entry name" value="N_methyl"/>
    <property type="match status" value="1"/>
</dbReference>